<evidence type="ECO:0000313" key="2">
    <source>
        <dbReference type="EnsemblMetazoa" id="ACUA024718-PA"/>
    </source>
</evidence>
<dbReference type="Proteomes" id="UP000075883">
    <property type="component" value="Unassembled WGS sequence"/>
</dbReference>
<reference evidence="3" key="1">
    <citation type="submission" date="2013-09" db="EMBL/GenBank/DDBJ databases">
        <title>The Genome Sequence of Anopheles culicifacies species A.</title>
        <authorList>
            <consortium name="The Broad Institute Genomics Platform"/>
            <person name="Neafsey D.E."/>
            <person name="Besansky N."/>
            <person name="Howell P."/>
            <person name="Walton C."/>
            <person name="Young S.K."/>
            <person name="Zeng Q."/>
            <person name="Gargeya S."/>
            <person name="Fitzgerald M."/>
            <person name="Haas B."/>
            <person name="Abouelleil A."/>
            <person name="Allen A.W."/>
            <person name="Alvarado L."/>
            <person name="Arachchi H.M."/>
            <person name="Berlin A.M."/>
            <person name="Chapman S.B."/>
            <person name="Gainer-Dewar J."/>
            <person name="Goldberg J."/>
            <person name="Griggs A."/>
            <person name="Gujja S."/>
            <person name="Hansen M."/>
            <person name="Howarth C."/>
            <person name="Imamovic A."/>
            <person name="Ireland A."/>
            <person name="Larimer J."/>
            <person name="McCowan C."/>
            <person name="Murphy C."/>
            <person name="Pearson M."/>
            <person name="Poon T.W."/>
            <person name="Priest M."/>
            <person name="Roberts A."/>
            <person name="Saif S."/>
            <person name="Shea T."/>
            <person name="Sisk P."/>
            <person name="Sykes S."/>
            <person name="Wortman J."/>
            <person name="Nusbaum C."/>
            <person name="Birren B."/>
        </authorList>
    </citation>
    <scope>NUCLEOTIDE SEQUENCE [LARGE SCALE GENOMIC DNA]</scope>
    <source>
        <strain evidence="3">A-37</strain>
    </source>
</reference>
<name>A0A182MRT1_9DIPT</name>
<proteinExistence type="predicted"/>
<dbReference type="EMBL" id="AXCM01009498">
    <property type="status" value="NOT_ANNOTATED_CDS"/>
    <property type="molecule type" value="Genomic_DNA"/>
</dbReference>
<evidence type="ECO:0000313" key="3">
    <source>
        <dbReference type="Proteomes" id="UP000075883"/>
    </source>
</evidence>
<protein>
    <submittedName>
        <fullName evidence="2">Uncharacterized protein</fullName>
    </submittedName>
</protein>
<feature type="chain" id="PRO_5008128806" evidence="1">
    <location>
        <begin position="19"/>
        <end position="329"/>
    </location>
</feature>
<feature type="signal peptide" evidence="1">
    <location>
        <begin position="1"/>
        <end position="18"/>
    </location>
</feature>
<evidence type="ECO:0000256" key="1">
    <source>
        <dbReference type="SAM" id="SignalP"/>
    </source>
</evidence>
<accession>A0A182MRT1</accession>
<dbReference type="AlphaFoldDB" id="A0A182MRT1"/>
<reference evidence="2" key="2">
    <citation type="submission" date="2020-05" db="UniProtKB">
        <authorList>
            <consortium name="EnsemblMetazoa"/>
        </authorList>
    </citation>
    <scope>IDENTIFICATION</scope>
    <source>
        <strain evidence="2">A-37</strain>
    </source>
</reference>
<sequence length="329" mass="37459">MVLPVVVVLLMCLGWTAGFNRTVECTVQAGIALKWIKPFSICGGVFGIAEGYNTSYDQHFPLSLEGNCLMACVSVTHSRVNFTFEWCAHKPVPALLQRLRTDLLDFTVNKVNETFTFYGCTSNYIIVIEIENNSSCITAVCRTMVLYAKDKNELPEPYSFHPKYTVGQPREKLLAYRISPILQRMYRKGQMIGMVEGLRTSKNFYPMSMHAHCLVASFQLNENDITFSIEQWNDFETSLMLVDHIKDLDLTVEQYGWGVKFYGCSANYRTIWVIYPGVTCGNSSVKVLMSYRRLRSELLKPFVFQDEDVHFKELGRTAPVATSVPQHVA</sequence>
<dbReference type="VEuPathDB" id="VectorBase:ACUA024718"/>
<keyword evidence="3" id="KW-1185">Reference proteome</keyword>
<dbReference type="EnsemblMetazoa" id="ACUA024718-RA">
    <property type="protein sequence ID" value="ACUA024718-PA"/>
    <property type="gene ID" value="ACUA024718"/>
</dbReference>
<organism evidence="2 3">
    <name type="scientific">Anopheles culicifacies</name>
    <dbReference type="NCBI Taxonomy" id="139723"/>
    <lineage>
        <taxon>Eukaryota</taxon>
        <taxon>Metazoa</taxon>
        <taxon>Ecdysozoa</taxon>
        <taxon>Arthropoda</taxon>
        <taxon>Hexapoda</taxon>
        <taxon>Insecta</taxon>
        <taxon>Pterygota</taxon>
        <taxon>Neoptera</taxon>
        <taxon>Endopterygota</taxon>
        <taxon>Diptera</taxon>
        <taxon>Nematocera</taxon>
        <taxon>Culicoidea</taxon>
        <taxon>Culicidae</taxon>
        <taxon>Anophelinae</taxon>
        <taxon>Anopheles</taxon>
        <taxon>culicifacies species complex</taxon>
    </lineage>
</organism>
<keyword evidence="1" id="KW-0732">Signal</keyword>